<dbReference type="AlphaFoldDB" id="A0A6P2BUG7"/>
<dbReference type="OrthoDB" id="499349at2"/>
<protein>
    <submittedName>
        <fullName evidence="3">LuxR family transcriptional regulator</fullName>
    </submittedName>
</protein>
<dbReference type="SMART" id="SM00421">
    <property type="entry name" value="HTH_LUXR"/>
    <property type="match status" value="1"/>
</dbReference>
<dbReference type="SUPFAM" id="SSF48452">
    <property type="entry name" value="TPR-like"/>
    <property type="match status" value="1"/>
</dbReference>
<dbReference type="PRINTS" id="PR00038">
    <property type="entry name" value="HTHLUXR"/>
</dbReference>
<proteinExistence type="predicted"/>
<dbReference type="PROSITE" id="PS00622">
    <property type="entry name" value="HTH_LUXR_1"/>
    <property type="match status" value="1"/>
</dbReference>
<gene>
    <name evidence="3" type="ORF">EAS64_28470</name>
</gene>
<organism evidence="3 4">
    <name type="scientific">Trebonia kvetii</name>
    <dbReference type="NCBI Taxonomy" id="2480626"/>
    <lineage>
        <taxon>Bacteria</taxon>
        <taxon>Bacillati</taxon>
        <taxon>Actinomycetota</taxon>
        <taxon>Actinomycetes</taxon>
        <taxon>Streptosporangiales</taxon>
        <taxon>Treboniaceae</taxon>
        <taxon>Trebonia</taxon>
    </lineage>
</organism>
<dbReference type="CDD" id="cd06170">
    <property type="entry name" value="LuxR_C_like"/>
    <property type="match status" value="1"/>
</dbReference>
<reference evidence="3 4" key="1">
    <citation type="submission" date="2018-11" db="EMBL/GenBank/DDBJ databases">
        <title>Trebonia kvetii gen.nov., sp.nov., a novel acidophilic actinobacterium, and proposal of the new actinobacterial family Treboniaceae fam. nov.</title>
        <authorList>
            <person name="Rapoport D."/>
            <person name="Sagova-Mareckova M."/>
            <person name="Sedlacek I."/>
            <person name="Provaznik J."/>
            <person name="Kralova S."/>
            <person name="Pavlinic D."/>
            <person name="Benes V."/>
            <person name="Kopecky J."/>
        </authorList>
    </citation>
    <scope>NUCLEOTIDE SEQUENCE [LARGE SCALE GENOMIC DNA]</scope>
    <source>
        <strain evidence="3 4">15Tr583</strain>
    </source>
</reference>
<feature type="domain" description="HTH luxR-type" evidence="2">
    <location>
        <begin position="784"/>
        <end position="849"/>
    </location>
</feature>
<dbReference type="PROSITE" id="PS50043">
    <property type="entry name" value="HTH_LUXR_2"/>
    <property type="match status" value="1"/>
</dbReference>
<sequence length="856" mass="89885">MADVVLRGPVTGPRRLGQLPAEASSFVGRAAELAGIAALLGSARMVTVTGTAGVGKTRVSLRAATAAADQFPDGAWLVDLGTVTDPGLLTASVAVALGLPQTDETALHAKLRGRRLLLILDTCEHLVDECAAFADALLRAAPGVTLLATSRQPLDAQGEHTFPVLPLSAESDATELFAQRAAAVVPGFAVTPRNRHDVVRLCRLLDGIPLAIELAAVRLRALPLPELVSQLESGMGTLALSRRGSSPRHQTLRAAVQWSYDRCTEAERALWERLSVFGGSFDAAGAEQVCAGGPLAREQVIHTLIGLVDKSVLRRDDAAPARYLLPGAAREFGTERLAAADERERYLNRLTRYCLAAARRLDEPLRAVGGGDQVAAVRGLRAEHANLMAALDFALGPDETPAEVVPPAAAAPADVVRRRLGVELAVRLTGYWMISGLLEDGGRWLGRAADALPQTVPERMRALAARGRLATFRGDLTGAIADIRESIRLAGQDDGPGLDTGRGYLYLNLALTLDGRFDEAQQAGEMARELLNEPDERFFSGGSGGVVPPRRTGSFFSGGSGGVVPPRRTGSFFSGGSGGVVPPRRASLIGLEAQLGYGHQLAGQAAEALACCDRGLAMLAGDDSERWVSGYLHLVAGLAEAQLPGRERTSGTSLSQALTGAHELGDIVGMAYAIEAIGWQAARRGRHERSAWLLGAADRLWAKIGCRLSGSVLAEQSRQRAVQAAREALGERRYSAARSHGGALDLAAVVVGAADQAFDPRVQRDGDPGDGSHGNAGSGAGPQAAGPAAVLTRREREIAELVATGLSNREVAGRLFISKRTVDAHVEHIFGKLGISSRVQLTVLIASPGQAIATVD</sequence>
<dbReference type="InterPro" id="IPR000792">
    <property type="entry name" value="Tscrpt_reg_LuxR_C"/>
</dbReference>
<dbReference type="InterPro" id="IPR011990">
    <property type="entry name" value="TPR-like_helical_dom_sf"/>
</dbReference>
<dbReference type="InterPro" id="IPR027417">
    <property type="entry name" value="P-loop_NTPase"/>
</dbReference>
<dbReference type="PANTHER" id="PTHR47691:SF3">
    <property type="entry name" value="HTH-TYPE TRANSCRIPTIONAL REGULATOR RV0890C-RELATED"/>
    <property type="match status" value="1"/>
</dbReference>
<dbReference type="SUPFAM" id="SSF52540">
    <property type="entry name" value="P-loop containing nucleoside triphosphate hydrolases"/>
    <property type="match status" value="1"/>
</dbReference>
<dbReference type="Proteomes" id="UP000460272">
    <property type="component" value="Unassembled WGS sequence"/>
</dbReference>
<dbReference type="InterPro" id="IPR016032">
    <property type="entry name" value="Sig_transdc_resp-reg_C-effctor"/>
</dbReference>
<feature type="region of interest" description="Disordered" evidence="1">
    <location>
        <begin position="760"/>
        <end position="789"/>
    </location>
</feature>
<dbReference type="EMBL" id="RPFW01000005">
    <property type="protein sequence ID" value="TVZ02694.1"/>
    <property type="molecule type" value="Genomic_DNA"/>
</dbReference>
<dbReference type="PANTHER" id="PTHR47691">
    <property type="entry name" value="REGULATOR-RELATED"/>
    <property type="match status" value="1"/>
</dbReference>
<name>A0A6P2BUG7_9ACTN</name>
<evidence type="ECO:0000259" key="2">
    <source>
        <dbReference type="PROSITE" id="PS50043"/>
    </source>
</evidence>
<dbReference type="RefSeq" id="WP_145857950.1">
    <property type="nucleotide sequence ID" value="NZ_RPFW01000005.1"/>
</dbReference>
<feature type="compositionally biased region" description="Gly residues" evidence="1">
    <location>
        <begin position="769"/>
        <end position="780"/>
    </location>
</feature>
<dbReference type="GO" id="GO:0003677">
    <property type="term" value="F:DNA binding"/>
    <property type="evidence" value="ECO:0007669"/>
    <property type="project" value="InterPro"/>
</dbReference>
<dbReference type="PRINTS" id="PR00364">
    <property type="entry name" value="DISEASERSIST"/>
</dbReference>
<evidence type="ECO:0000256" key="1">
    <source>
        <dbReference type="SAM" id="MobiDB-lite"/>
    </source>
</evidence>
<accession>A0A6P2BUG7</accession>
<comment type="caution">
    <text evidence="3">The sequence shown here is derived from an EMBL/GenBank/DDBJ whole genome shotgun (WGS) entry which is preliminary data.</text>
</comment>
<evidence type="ECO:0000313" key="4">
    <source>
        <dbReference type="Proteomes" id="UP000460272"/>
    </source>
</evidence>
<dbReference type="Gene3D" id="1.10.10.10">
    <property type="entry name" value="Winged helix-like DNA-binding domain superfamily/Winged helix DNA-binding domain"/>
    <property type="match status" value="1"/>
</dbReference>
<dbReference type="Gene3D" id="3.40.50.300">
    <property type="entry name" value="P-loop containing nucleotide triphosphate hydrolases"/>
    <property type="match status" value="1"/>
</dbReference>
<keyword evidence="4" id="KW-1185">Reference proteome</keyword>
<dbReference type="InterPro" id="IPR036388">
    <property type="entry name" value="WH-like_DNA-bd_sf"/>
</dbReference>
<dbReference type="GO" id="GO:0006355">
    <property type="term" value="P:regulation of DNA-templated transcription"/>
    <property type="evidence" value="ECO:0007669"/>
    <property type="project" value="InterPro"/>
</dbReference>
<dbReference type="Pfam" id="PF00196">
    <property type="entry name" value="GerE"/>
    <property type="match status" value="1"/>
</dbReference>
<evidence type="ECO:0000313" key="3">
    <source>
        <dbReference type="EMBL" id="TVZ02694.1"/>
    </source>
</evidence>
<dbReference type="SUPFAM" id="SSF46894">
    <property type="entry name" value="C-terminal effector domain of the bipartite response regulators"/>
    <property type="match status" value="1"/>
</dbReference>